<accession>A0A9X3N1V1</accession>
<gene>
    <name evidence="1" type="ORF">OM076_34695</name>
</gene>
<proteinExistence type="predicted"/>
<sequence>MPIAFKEWAVTVRALAEGEQLLTLRKGGIREPGKHFALEHDRFFLYPTFDHQRNDLVRESHQPELRRALEEGVWPEGEPPARALTMDGGIPQPDRVRIRAWAEVAGAWTITDRRALDALCPFHVWTTDYAEKRLAWKRRHPLNVLLLRTYRIPRPVTVRVREDYGGCRSWLEITRDLPFEGTPVLSDEEFERVSAEIASIAANNGAPAYA</sequence>
<protein>
    <submittedName>
        <fullName evidence="1">DUF1802 family protein</fullName>
    </submittedName>
</protein>
<dbReference type="AlphaFoldDB" id="A0A9X3N1V1"/>
<dbReference type="Pfam" id="PF08819">
    <property type="entry name" value="DUF1802"/>
    <property type="match status" value="1"/>
</dbReference>
<dbReference type="EMBL" id="JAPDOD010000047">
    <property type="protein sequence ID" value="MDA0165470.1"/>
    <property type="molecule type" value="Genomic_DNA"/>
</dbReference>
<dbReference type="RefSeq" id="WP_270044729.1">
    <property type="nucleotide sequence ID" value="NZ_JAPDOD010000047.1"/>
</dbReference>
<keyword evidence="2" id="KW-1185">Reference proteome</keyword>
<organism evidence="1 2">
    <name type="scientific">Solirubrobacter ginsenosidimutans</name>
    <dbReference type="NCBI Taxonomy" id="490573"/>
    <lineage>
        <taxon>Bacteria</taxon>
        <taxon>Bacillati</taxon>
        <taxon>Actinomycetota</taxon>
        <taxon>Thermoleophilia</taxon>
        <taxon>Solirubrobacterales</taxon>
        <taxon>Solirubrobacteraceae</taxon>
        <taxon>Solirubrobacter</taxon>
    </lineage>
</organism>
<evidence type="ECO:0000313" key="1">
    <source>
        <dbReference type="EMBL" id="MDA0165470.1"/>
    </source>
</evidence>
<evidence type="ECO:0000313" key="2">
    <source>
        <dbReference type="Proteomes" id="UP001149140"/>
    </source>
</evidence>
<comment type="caution">
    <text evidence="1">The sequence shown here is derived from an EMBL/GenBank/DDBJ whole genome shotgun (WGS) entry which is preliminary data.</text>
</comment>
<dbReference type="InterPro" id="IPR014923">
    <property type="entry name" value="DUF1802"/>
</dbReference>
<name>A0A9X3N1V1_9ACTN</name>
<reference evidence="1" key="1">
    <citation type="submission" date="2022-10" db="EMBL/GenBank/DDBJ databases">
        <title>The WGS of Solirubrobacter ginsenosidimutans DSM 21036.</title>
        <authorList>
            <person name="Jiang Z."/>
        </authorList>
    </citation>
    <scope>NUCLEOTIDE SEQUENCE</scope>
    <source>
        <strain evidence="1">DSM 21036</strain>
    </source>
</reference>
<dbReference type="Proteomes" id="UP001149140">
    <property type="component" value="Unassembled WGS sequence"/>
</dbReference>